<evidence type="ECO:0000313" key="1">
    <source>
        <dbReference type="EMBL" id="MBA0776195.1"/>
    </source>
</evidence>
<keyword evidence="2" id="KW-1185">Reference proteome</keyword>
<name>A0A7J9EUN6_9ROSI</name>
<gene>
    <name evidence="1" type="ORF">Gotri_011224</name>
</gene>
<reference evidence="1 2" key="1">
    <citation type="journal article" date="2019" name="Genome Biol. Evol.">
        <title>Insights into the evolution of the New World diploid cottons (Gossypium, subgenus Houzingenia) based on genome sequencing.</title>
        <authorList>
            <person name="Grover C.E."/>
            <person name="Arick M.A. 2nd"/>
            <person name="Thrash A."/>
            <person name="Conover J.L."/>
            <person name="Sanders W.S."/>
            <person name="Peterson D.G."/>
            <person name="Frelichowski J.E."/>
            <person name="Scheffler J.A."/>
            <person name="Scheffler B.E."/>
            <person name="Wendel J.F."/>
        </authorList>
    </citation>
    <scope>NUCLEOTIDE SEQUENCE [LARGE SCALE GENOMIC DNA]</scope>
    <source>
        <strain evidence="1">8</strain>
        <tissue evidence="1">Leaf</tissue>
    </source>
</reference>
<comment type="caution">
    <text evidence="1">The sequence shown here is derived from an EMBL/GenBank/DDBJ whole genome shotgun (WGS) entry which is preliminary data.</text>
</comment>
<evidence type="ECO:0000313" key="2">
    <source>
        <dbReference type="Proteomes" id="UP000593568"/>
    </source>
</evidence>
<dbReference type="Proteomes" id="UP000593568">
    <property type="component" value="Unassembled WGS sequence"/>
</dbReference>
<protein>
    <submittedName>
        <fullName evidence="1">Uncharacterized protein</fullName>
    </submittedName>
</protein>
<dbReference type="EMBL" id="JABEZW010000009">
    <property type="protein sequence ID" value="MBA0776195.1"/>
    <property type="molecule type" value="Genomic_DNA"/>
</dbReference>
<proteinExistence type="predicted"/>
<organism evidence="1 2">
    <name type="scientific">Gossypium trilobum</name>
    <dbReference type="NCBI Taxonomy" id="34281"/>
    <lineage>
        <taxon>Eukaryota</taxon>
        <taxon>Viridiplantae</taxon>
        <taxon>Streptophyta</taxon>
        <taxon>Embryophyta</taxon>
        <taxon>Tracheophyta</taxon>
        <taxon>Spermatophyta</taxon>
        <taxon>Magnoliopsida</taxon>
        <taxon>eudicotyledons</taxon>
        <taxon>Gunneridae</taxon>
        <taxon>Pentapetalae</taxon>
        <taxon>rosids</taxon>
        <taxon>malvids</taxon>
        <taxon>Malvales</taxon>
        <taxon>Malvaceae</taxon>
        <taxon>Malvoideae</taxon>
        <taxon>Gossypium</taxon>
    </lineage>
</organism>
<feature type="non-terminal residue" evidence="1">
    <location>
        <position position="26"/>
    </location>
</feature>
<sequence>MGIRRGNETPWSNRRKYSLKEWLLKG</sequence>
<dbReference type="AlphaFoldDB" id="A0A7J9EUN6"/>
<accession>A0A7J9EUN6</accession>